<reference evidence="3 4" key="1">
    <citation type="submission" date="2018-08" db="EMBL/GenBank/DDBJ databases">
        <title>A genome reference for cultivated species of the human gut microbiota.</title>
        <authorList>
            <person name="Zou Y."/>
            <person name="Xue W."/>
            <person name="Luo G."/>
        </authorList>
    </citation>
    <scope>NUCLEOTIDE SEQUENCE [LARGE SCALE GENOMIC DNA]</scope>
    <source>
        <strain evidence="2 4">AF31-21AC</strain>
        <strain evidence="1 3">AM37-1AC</strain>
    </source>
</reference>
<dbReference type="EMBL" id="QSHO01000010">
    <property type="protein sequence ID" value="RHC16124.1"/>
    <property type="molecule type" value="Genomic_DNA"/>
</dbReference>
<evidence type="ECO:0000313" key="2">
    <source>
        <dbReference type="EMBL" id="RHN08412.1"/>
    </source>
</evidence>
<name>A0A3R6LSF1_9FIRM</name>
<protein>
    <submittedName>
        <fullName evidence="2">Uncharacterized protein</fullName>
    </submittedName>
</protein>
<dbReference type="Proteomes" id="UP000283586">
    <property type="component" value="Unassembled WGS sequence"/>
</dbReference>
<proteinExistence type="predicted"/>
<evidence type="ECO:0000313" key="1">
    <source>
        <dbReference type="EMBL" id="RHC16124.1"/>
    </source>
</evidence>
<dbReference type="RefSeq" id="WP_015560871.1">
    <property type="nucleotide sequence ID" value="NZ_CP097279.1"/>
</dbReference>
<sequence>MENDLNIKFMQEKKEICINILQPDLAKLIHEIVAYNLHVTKENIDISTENKEFDKDEFLDILINVHEEFMLEIEQFYQNIQQDISTYYSDEELSKIIIQKLREDEKNLRCKEGE</sequence>
<accession>A0A3R6LSF1</accession>
<evidence type="ECO:0000313" key="3">
    <source>
        <dbReference type="Proteomes" id="UP000283513"/>
    </source>
</evidence>
<dbReference type="EMBL" id="QRQN01000009">
    <property type="protein sequence ID" value="RHN08412.1"/>
    <property type="molecule type" value="Genomic_DNA"/>
</dbReference>
<organism evidence="2 4">
    <name type="scientific">Roseburia intestinalis</name>
    <dbReference type="NCBI Taxonomy" id="166486"/>
    <lineage>
        <taxon>Bacteria</taxon>
        <taxon>Bacillati</taxon>
        <taxon>Bacillota</taxon>
        <taxon>Clostridia</taxon>
        <taxon>Lachnospirales</taxon>
        <taxon>Lachnospiraceae</taxon>
        <taxon>Roseburia</taxon>
    </lineage>
</organism>
<comment type="caution">
    <text evidence="2">The sequence shown here is derived from an EMBL/GenBank/DDBJ whole genome shotgun (WGS) entry which is preliminary data.</text>
</comment>
<gene>
    <name evidence="1" type="ORF">DW856_11810</name>
    <name evidence="2" type="ORF">DWZ31_08840</name>
</gene>
<dbReference type="Proteomes" id="UP000283513">
    <property type="component" value="Unassembled WGS sequence"/>
</dbReference>
<dbReference type="AlphaFoldDB" id="A0A3R6LSF1"/>
<evidence type="ECO:0000313" key="4">
    <source>
        <dbReference type="Proteomes" id="UP000283586"/>
    </source>
</evidence>